<feature type="transmembrane region" description="Helical" evidence="1">
    <location>
        <begin position="137"/>
        <end position="158"/>
    </location>
</feature>
<gene>
    <name evidence="2" type="ORF">CcCBS67573_g09894</name>
</gene>
<feature type="transmembrane region" description="Helical" evidence="1">
    <location>
        <begin position="178"/>
        <end position="196"/>
    </location>
</feature>
<keyword evidence="1" id="KW-0812">Transmembrane</keyword>
<proteinExistence type="predicted"/>
<evidence type="ECO:0000313" key="2">
    <source>
        <dbReference type="EMBL" id="TPX52333.1"/>
    </source>
</evidence>
<keyword evidence="1" id="KW-1133">Transmembrane helix</keyword>
<feature type="transmembrane region" description="Helical" evidence="1">
    <location>
        <begin position="388"/>
        <end position="408"/>
    </location>
</feature>
<dbReference type="OrthoDB" id="2095587at2759"/>
<evidence type="ECO:0000256" key="1">
    <source>
        <dbReference type="SAM" id="Phobius"/>
    </source>
</evidence>
<protein>
    <submittedName>
        <fullName evidence="2">Uncharacterized protein</fullName>
    </submittedName>
</protein>
<keyword evidence="1" id="KW-0472">Membrane</keyword>
<reference evidence="2 3" key="1">
    <citation type="journal article" date="2019" name="Sci. Rep.">
        <title>Comparative genomics of chytrid fungi reveal insights into the obligate biotrophic and pathogenic lifestyle of Synchytrium endobioticum.</title>
        <authorList>
            <person name="van de Vossenberg B.T.L.H."/>
            <person name="Warris S."/>
            <person name="Nguyen H.D.T."/>
            <person name="van Gent-Pelzer M.P.E."/>
            <person name="Joly D.L."/>
            <person name="van de Geest H.C."/>
            <person name="Bonants P.J.M."/>
            <person name="Smith D.S."/>
            <person name="Levesque C.A."/>
            <person name="van der Lee T.A.J."/>
        </authorList>
    </citation>
    <scope>NUCLEOTIDE SEQUENCE [LARGE SCALE GENOMIC DNA]</scope>
    <source>
        <strain evidence="2 3">CBS 675.73</strain>
    </source>
</reference>
<sequence>MTTVDESERWWIDGMSRLHSLFRSYRRKLPKALQKEGDDDDDSSHKLDAFVEAVCTYQFLLTLPPRPISYSLFGTGIQIYVVYVAFSRASFCLTLSLHDSPLSWLQYLSKWIIWSLQLAQNANPISLFYCPSRQPTFFFMCCCIQLAYYSAVLAIRLLPANAFQKYPLLRTIDVFLHTYALPIVSAAVFLPVFLIPGSRTSFQPLRDAFAASSATLDVLATTKVASIWNLYGVFRWFQTSELSNTKLIVPGLTAGTRALSFWGSWIFGRPYSGAIFLWWLFQVCNRSAVGLYNWEADQHVASVDETLSNSEPMPDDFDGRIGGGRYVGWCRRMWFRFGGMLVWTMWQCVQFWNGPMGESSAIRIAGGAAVAKYFVSWDADAWNFPGVVWMWIGVGGSGVALSVWINFLNYQHRLLVWEDASRTKGVVIDEEDDEMKLGILF</sequence>
<accession>A0A507DL30</accession>
<dbReference type="AlphaFoldDB" id="A0A507DL30"/>
<evidence type="ECO:0000313" key="3">
    <source>
        <dbReference type="Proteomes" id="UP000320333"/>
    </source>
</evidence>
<keyword evidence="3" id="KW-1185">Reference proteome</keyword>
<dbReference type="EMBL" id="QEAP01001050">
    <property type="protein sequence ID" value="TPX52333.1"/>
    <property type="molecule type" value="Genomic_DNA"/>
</dbReference>
<name>A0A507DL30_9FUNG</name>
<feature type="transmembrane region" description="Helical" evidence="1">
    <location>
        <begin position="333"/>
        <end position="352"/>
    </location>
</feature>
<comment type="caution">
    <text evidence="2">The sequence shown here is derived from an EMBL/GenBank/DDBJ whole genome shotgun (WGS) entry which is preliminary data.</text>
</comment>
<dbReference type="Proteomes" id="UP000320333">
    <property type="component" value="Unassembled WGS sequence"/>
</dbReference>
<organism evidence="2 3">
    <name type="scientific">Chytriomyces confervae</name>
    <dbReference type="NCBI Taxonomy" id="246404"/>
    <lineage>
        <taxon>Eukaryota</taxon>
        <taxon>Fungi</taxon>
        <taxon>Fungi incertae sedis</taxon>
        <taxon>Chytridiomycota</taxon>
        <taxon>Chytridiomycota incertae sedis</taxon>
        <taxon>Chytridiomycetes</taxon>
        <taxon>Chytridiales</taxon>
        <taxon>Chytriomycetaceae</taxon>
        <taxon>Chytriomyces</taxon>
    </lineage>
</organism>